<name>A0ABS6HM67_MYCGD</name>
<organism evidence="3 4">
    <name type="scientific">Mycolicibacterium goodii</name>
    <name type="common">Mycobacterium goodii</name>
    <dbReference type="NCBI Taxonomy" id="134601"/>
    <lineage>
        <taxon>Bacteria</taxon>
        <taxon>Bacillati</taxon>
        <taxon>Actinomycetota</taxon>
        <taxon>Actinomycetes</taxon>
        <taxon>Mycobacteriales</taxon>
        <taxon>Mycobacteriaceae</taxon>
        <taxon>Mycolicibacterium</taxon>
    </lineage>
</organism>
<feature type="transmembrane region" description="Helical" evidence="2">
    <location>
        <begin position="419"/>
        <end position="436"/>
    </location>
</feature>
<feature type="transmembrane region" description="Helical" evidence="2">
    <location>
        <begin position="581"/>
        <end position="603"/>
    </location>
</feature>
<feature type="transmembrane region" description="Helical" evidence="2">
    <location>
        <begin position="456"/>
        <end position="476"/>
    </location>
</feature>
<accession>A0ABS6HM67</accession>
<feature type="transmembrane region" description="Helical" evidence="2">
    <location>
        <begin position="165"/>
        <end position="188"/>
    </location>
</feature>
<comment type="caution">
    <text evidence="3">The sequence shown here is derived from an EMBL/GenBank/DDBJ whole genome shotgun (WGS) entry which is preliminary data.</text>
</comment>
<evidence type="ECO:0000313" key="4">
    <source>
        <dbReference type="Proteomes" id="UP000696413"/>
    </source>
</evidence>
<keyword evidence="2" id="KW-0812">Transmembrane</keyword>
<dbReference type="PANTHER" id="PTHR38434:SF1">
    <property type="entry name" value="BLL2549 PROTEIN"/>
    <property type="match status" value="1"/>
</dbReference>
<evidence type="ECO:0000256" key="2">
    <source>
        <dbReference type="SAM" id="Phobius"/>
    </source>
</evidence>
<feature type="transmembrane region" description="Helical" evidence="2">
    <location>
        <begin position="383"/>
        <end position="412"/>
    </location>
</feature>
<feature type="transmembrane region" description="Helical" evidence="2">
    <location>
        <begin position="140"/>
        <end position="158"/>
    </location>
</feature>
<dbReference type="PANTHER" id="PTHR38434">
    <property type="entry name" value="BLL2549 PROTEIN"/>
    <property type="match status" value="1"/>
</dbReference>
<dbReference type="EMBL" id="JAHBOM010000003">
    <property type="protein sequence ID" value="MBU8822292.1"/>
    <property type="molecule type" value="Genomic_DNA"/>
</dbReference>
<feature type="transmembrane region" description="Helical" evidence="2">
    <location>
        <begin position="264"/>
        <end position="283"/>
    </location>
</feature>
<feature type="region of interest" description="Disordered" evidence="1">
    <location>
        <begin position="69"/>
        <end position="98"/>
    </location>
</feature>
<feature type="transmembrane region" description="Helical" evidence="2">
    <location>
        <begin position="319"/>
        <end position="337"/>
    </location>
</feature>
<feature type="transmembrane region" description="Helical" evidence="2">
    <location>
        <begin position="344"/>
        <end position="363"/>
    </location>
</feature>
<dbReference type="InterPro" id="IPR019286">
    <property type="entry name" value="DUF2339_TM"/>
</dbReference>
<evidence type="ECO:0000313" key="3">
    <source>
        <dbReference type="EMBL" id="MBU8822292.1"/>
    </source>
</evidence>
<dbReference type="RefSeq" id="WP_214394376.1">
    <property type="nucleotide sequence ID" value="NZ_JAHBOL010000001.1"/>
</dbReference>
<dbReference type="Proteomes" id="UP000696413">
    <property type="component" value="Unassembled WGS sequence"/>
</dbReference>
<keyword evidence="2" id="KW-1133">Transmembrane helix</keyword>
<evidence type="ECO:0000256" key="1">
    <source>
        <dbReference type="SAM" id="MobiDB-lite"/>
    </source>
</evidence>
<feature type="transmembrane region" description="Helical" evidence="2">
    <location>
        <begin position="108"/>
        <end position="128"/>
    </location>
</feature>
<proteinExistence type="predicted"/>
<protein>
    <submittedName>
        <fullName evidence="3">DUF2339 domain-containing protein</fullName>
    </submittedName>
</protein>
<feature type="transmembrane region" description="Helical" evidence="2">
    <location>
        <begin position="194"/>
        <end position="212"/>
    </location>
</feature>
<feature type="transmembrane region" description="Helical" evidence="2">
    <location>
        <begin position="295"/>
        <end position="313"/>
    </location>
</feature>
<dbReference type="Pfam" id="PF10101">
    <property type="entry name" value="DUF2339"/>
    <property type="match status" value="1"/>
</dbReference>
<keyword evidence="4" id="KW-1185">Reference proteome</keyword>
<feature type="transmembrane region" description="Helical" evidence="2">
    <location>
        <begin position="518"/>
        <end position="539"/>
    </location>
</feature>
<feature type="compositionally biased region" description="Polar residues" evidence="1">
    <location>
        <begin position="78"/>
        <end position="89"/>
    </location>
</feature>
<feature type="transmembrane region" description="Helical" evidence="2">
    <location>
        <begin position="551"/>
        <end position="569"/>
    </location>
</feature>
<feature type="transmembrane region" description="Helical" evidence="2">
    <location>
        <begin position="488"/>
        <end position="512"/>
    </location>
</feature>
<reference evidence="3 4" key="1">
    <citation type="submission" date="2021-05" db="EMBL/GenBank/DDBJ databases">
        <title>Draft Genome Sequences of Clinical Respiratory Isolates of Mycobacterium goodii Recovered in Ireland.</title>
        <authorList>
            <person name="Flanagan P.R."/>
            <person name="Mok S."/>
            <person name="Roycroft E."/>
            <person name="Rogers T.R."/>
            <person name="Fitzgibbon M."/>
        </authorList>
    </citation>
    <scope>NUCLEOTIDE SEQUENCE [LARGE SCALE GENOMIC DNA]</scope>
    <source>
        <strain evidence="3 4">14IE55</strain>
    </source>
</reference>
<feature type="transmembrane region" description="Helical" evidence="2">
    <location>
        <begin position="219"/>
        <end position="252"/>
    </location>
</feature>
<keyword evidence="2" id="KW-0472">Membrane</keyword>
<gene>
    <name evidence="3" type="ORF">KL859_05290</name>
</gene>
<sequence length="620" mass="62754">MTEPQRAVIGRLSADLTAVSAYLNRMAGDLATLDRLLAQQPTQQPDQLSAMPQARWYAQPVQVPVATPAASPAATSVQGSSPAQATSAGPWQPSPPEKLRPQGWIGKVLAVAGVVVTLVGVVSLLVLAAQAGVLRPEVRVAAGAALAGVLVATGVWLNRRPGGRVGAVALAATGVAAAYMDVIAVTAIYGWIPAPVGLMVAAVVGAGGLMLARRWDSEPLALLVLVPLIGLAPVITDGVTLLLIGFMLALSAASLPVQFGRDWFWLHVARTAAVTVPVFVALVSASIGGREDLRLALVCALAAVLALAGGVMVSRFTSMPAATAVLSALGTLPLLCVSATADRLLAAMLISALAAAALALAAIGDRLPGTGSAPRRVWSALSAAAALIAVLVVFDGTVAASVLLAMSVVVAVGTRRDQVGRWAAIVFASVGGMFYLDDAPPRILVEATESNGPTAMSVVLGSVLLIGAALAIGWAWSGAIVDGEVRRLLWACGAVVIGYAATVLTVTIGVALGGSDVGFLAGHMAATLSWIAAAALAFGYAARRPSGSRPMLIGGGLILVAAATGKLFLFDLGTLDGMYRVVLFLVGGLVLLGMGAGYARFLAQQSDAQQSGPDHKASST</sequence>